<dbReference type="PANTHER" id="PTHR45661:SF3">
    <property type="entry name" value="IG-LIKE DOMAIN-CONTAINING PROTEIN"/>
    <property type="match status" value="1"/>
</dbReference>
<evidence type="ECO:0000313" key="3">
    <source>
        <dbReference type="EMBL" id="QNL99357.1"/>
    </source>
</evidence>
<dbReference type="InterPro" id="IPR026906">
    <property type="entry name" value="LRR_5"/>
</dbReference>
<dbReference type="SUPFAM" id="SSF52058">
    <property type="entry name" value="L domain-like"/>
    <property type="match status" value="1"/>
</dbReference>
<dbReference type="InterPro" id="IPR006637">
    <property type="entry name" value="ChW"/>
</dbReference>
<gene>
    <name evidence="3" type="ORF">H9Q76_11655</name>
</gene>
<protein>
    <submittedName>
        <fullName evidence="3">Leucine-rich repeat protein</fullName>
    </submittedName>
</protein>
<accession>A0A7G9FLC6</accession>
<dbReference type="InterPro" id="IPR053139">
    <property type="entry name" value="Surface_bspA-like"/>
</dbReference>
<dbReference type="Pfam" id="PF07538">
    <property type="entry name" value="ChW"/>
    <property type="match status" value="6"/>
</dbReference>
<keyword evidence="2" id="KW-0732">Signal</keyword>
<keyword evidence="4" id="KW-1185">Reference proteome</keyword>
<dbReference type="EMBL" id="CP060632">
    <property type="protein sequence ID" value="QNL99357.1"/>
    <property type="molecule type" value="Genomic_DNA"/>
</dbReference>
<dbReference type="RefSeq" id="WP_249321145.1">
    <property type="nucleotide sequence ID" value="NZ_CP060632.1"/>
</dbReference>
<feature type="region of interest" description="Disordered" evidence="1">
    <location>
        <begin position="40"/>
        <end position="71"/>
    </location>
</feature>
<dbReference type="Gene3D" id="3.80.10.10">
    <property type="entry name" value="Ribonuclease Inhibitor"/>
    <property type="match status" value="2"/>
</dbReference>
<sequence length="682" mass="73564">MRRTKRFANFALAACMGVSLLVNVPAGTVSAAEPTAEVVAEGATESETVETSSEDATATDAGSGVAEETSLEQAEEVVATGAETSEADFEWNGTRITKYIGTSTEVVIPGRCTEIGENAFQSNWTIETVVIPKSVTKIGKRAFADSRLLKNIVIPDSVKEIGEGAFAITSLKSVKIPEGVTTIEDGLFSSCFALTSVTIPDSVVTIGDAAFYECVLLENIVIPDGVTTIGKSTFESCRGLKSIKVADGNTIYDSREGCNAIIEKATNTLIYGCKNTMIPNSVTKIGDGAFHECTKLTSITIPDAVKEIADDAFSYCYNLKIIRGYTGSCAETYAKKYGYTFEDVQGKITTSYRTHVQSFGWQAPVTNGTMSGTSGKAKRLEGIEISVSGNANLGIQYSTHCQTYGWLPWSANGEMNGTTGEAKRLEAIKIQLTGADKDKYDVYYRVHAQSYGWLGWAKNGEPSGTAGYAKRLEGIQIVVVKKNEKAPGLDYARVNASKGVHDSRAYIAKTNGAITIPGSTDSTNIMYKTHVQSFGWQNWVLNGTMSGTSGKAKRLEGINIKLSNAAYAGGIQYRTHVQTYGWEKEWKKDGAMSGTSGEAKRLEAIQIKLYGEMANRFDVYYRVHAQSYGWLGWAKNGEEAGTAGFAKRLEGIQIVLVPKGGTAPANNYKNIQSVNTKAYIKK</sequence>
<dbReference type="Proteomes" id="UP000515819">
    <property type="component" value="Chromosome"/>
</dbReference>
<feature type="chain" id="PRO_5028841365" evidence="2">
    <location>
        <begin position="32"/>
        <end position="682"/>
    </location>
</feature>
<organism evidence="3 4">
    <name type="scientific">Wujia chipingensis</name>
    <dbReference type="NCBI Taxonomy" id="2763670"/>
    <lineage>
        <taxon>Bacteria</taxon>
        <taxon>Bacillati</taxon>
        <taxon>Bacillota</taxon>
        <taxon>Clostridia</taxon>
        <taxon>Lachnospirales</taxon>
        <taxon>Lachnospiraceae</taxon>
        <taxon>Wujia</taxon>
    </lineage>
</organism>
<evidence type="ECO:0000313" key="4">
    <source>
        <dbReference type="Proteomes" id="UP000515819"/>
    </source>
</evidence>
<proteinExistence type="predicted"/>
<dbReference type="KEGG" id="wcp:H9Q76_11655"/>
<dbReference type="InterPro" id="IPR032675">
    <property type="entry name" value="LRR_dom_sf"/>
</dbReference>
<evidence type="ECO:0000256" key="2">
    <source>
        <dbReference type="SAM" id="SignalP"/>
    </source>
</evidence>
<dbReference type="Pfam" id="PF13306">
    <property type="entry name" value="LRR_5"/>
    <property type="match status" value="2"/>
</dbReference>
<dbReference type="SMART" id="SM00728">
    <property type="entry name" value="ChW"/>
    <property type="match status" value="6"/>
</dbReference>
<feature type="compositionally biased region" description="Low complexity" evidence="1">
    <location>
        <begin position="40"/>
        <end position="59"/>
    </location>
</feature>
<dbReference type="PANTHER" id="PTHR45661">
    <property type="entry name" value="SURFACE ANTIGEN"/>
    <property type="match status" value="1"/>
</dbReference>
<evidence type="ECO:0000256" key="1">
    <source>
        <dbReference type="SAM" id="MobiDB-lite"/>
    </source>
</evidence>
<reference evidence="3 4" key="1">
    <citation type="submission" date="2020-08" db="EMBL/GenBank/DDBJ databases">
        <authorList>
            <person name="Liu C."/>
            <person name="Sun Q."/>
        </authorList>
    </citation>
    <scope>NUCLEOTIDE SEQUENCE [LARGE SCALE GENOMIC DNA]</scope>
    <source>
        <strain evidence="3 4">NSJ-4</strain>
    </source>
</reference>
<feature type="signal peptide" evidence="2">
    <location>
        <begin position="1"/>
        <end position="31"/>
    </location>
</feature>
<dbReference type="AlphaFoldDB" id="A0A7G9FLC6"/>
<name>A0A7G9FLC6_9FIRM</name>